<accession>A0A8D8UVA1</accession>
<evidence type="ECO:0000313" key="1">
    <source>
        <dbReference type="EMBL" id="CAG6710456.1"/>
    </source>
</evidence>
<reference evidence="1" key="1">
    <citation type="submission" date="2021-05" db="EMBL/GenBank/DDBJ databases">
        <authorList>
            <person name="Alioto T."/>
            <person name="Alioto T."/>
            <person name="Gomez Garrido J."/>
        </authorList>
    </citation>
    <scope>NUCLEOTIDE SEQUENCE</scope>
</reference>
<sequence length="144" mass="16738">MGTDTVLCKNRCNWMLLPFTNSELVPLGVVKCRMFHWPCVNRLVKMCISKVHILEYPLRVDHYLRASFPILKYRQSNPSRNDSTFEGYVKKYGRISTMQKTAWNFCLFHGLSPQLSGLFLSAPLNSLELPVLWIWLSLRNVIGM</sequence>
<proteinExistence type="predicted"/>
<dbReference type="AlphaFoldDB" id="A0A8D8UVA1"/>
<dbReference type="EMBL" id="HBUF01347116">
    <property type="protein sequence ID" value="CAG6710456.1"/>
    <property type="molecule type" value="Transcribed_RNA"/>
</dbReference>
<organism evidence="1">
    <name type="scientific">Cacopsylla melanoneura</name>
    <dbReference type="NCBI Taxonomy" id="428564"/>
    <lineage>
        <taxon>Eukaryota</taxon>
        <taxon>Metazoa</taxon>
        <taxon>Ecdysozoa</taxon>
        <taxon>Arthropoda</taxon>
        <taxon>Hexapoda</taxon>
        <taxon>Insecta</taxon>
        <taxon>Pterygota</taxon>
        <taxon>Neoptera</taxon>
        <taxon>Paraneoptera</taxon>
        <taxon>Hemiptera</taxon>
        <taxon>Sternorrhyncha</taxon>
        <taxon>Psylloidea</taxon>
        <taxon>Psyllidae</taxon>
        <taxon>Psyllinae</taxon>
        <taxon>Cacopsylla</taxon>
    </lineage>
</organism>
<name>A0A8D8UVA1_9HEMI</name>
<protein>
    <submittedName>
        <fullName evidence="1">Uncharacterized protein</fullName>
    </submittedName>
</protein>